<dbReference type="PROSITE" id="PS00061">
    <property type="entry name" value="ADH_SHORT"/>
    <property type="match status" value="1"/>
</dbReference>
<dbReference type="InterPro" id="IPR020904">
    <property type="entry name" value="Sc_DH/Rdtase_CS"/>
</dbReference>
<gene>
    <name evidence="4" type="ORF">MANY_13090</name>
</gene>
<evidence type="ECO:0000313" key="5">
    <source>
        <dbReference type="Proteomes" id="UP000467249"/>
    </source>
</evidence>
<accession>A0A6N4W7G5</accession>
<dbReference type="Proteomes" id="UP000467249">
    <property type="component" value="Chromosome"/>
</dbReference>
<keyword evidence="2" id="KW-0560">Oxidoreductase</keyword>
<evidence type="ECO:0000256" key="1">
    <source>
        <dbReference type="ARBA" id="ARBA00006484"/>
    </source>
</evidence>
<dbReference type="GO" id="GO:0016491">
    <property type="term" value="F:oxidoreductase activity"/>
    <property type="evidence" value="ECO:0007669"/>
    <property type="project" value="UniProtKB-KW"/>
</dbReference>
<dbReference type="InterPro" id="IPR002347">
    <property type="entry name" value="SDR_fam"/>
</dbReference>
<reference evidence="4 5" key="1">
    <citation type="journal article" date="2019" name="Emerg. Microbes Infect.">
        <title>Comprehensive subspecies identification of 175 nontuberculous mycobacteria species based on 7547 genomic profiles.</title>
        <authorList>
            <person name="Matsumoto Y."/>
            <person name="Kinjo T."/>
            <person name="Motooka D."/>
            <person name="Nabeya D."/>
            <person name="Jung N."/>
            <person name="Uechi K."/>
            <person name="Horii T."/>
            <person name="Iida T."/>
            <person name="Fujita J."/>
            <person name="Nakamura S."/>
        </authorList>
    </citation>
    <scope>NUCLEOTIDE SEQUENCE [LARGE SCALE GENOMIC DNA]</scope>
    <source>
        <strain evidence="4 5">JCM 30275</strain>
    </source>
</reference>
<dbReference type="InterPro" id="IPR036291">
    <property type="entry name" value="NAD(P)-bd_dom_sf"/>
</dbReference>
<evidence type="ECO:0000313" key="4">
    <source>
        <dbReference type="EMBL" id="BBZ75972.1"/>
    </source>
</evidence>
<evidence type="ECO:0000256" key="3">
    <source>
        <dbReference type="RuleBase" id="RU000363"/>
    </source>
</evidence>
<dbReference type="Gene3D" id="3.40.50.720">
    <property type="entry name" value="NAD(P)-binding Rossmann-like Domain"/>
    <property type="match status" value="1"/>
</dbReference>
<sequence length="258" mass="26649">MDINGASAIVTGGASGIGAATSRQLADRGARVVVADLQADKGEALAKEIGGVFVSVDVTDTAQITDAVNTATDLGPLRVLVNSAGIGWAQRTIGKDGEFASAHNLDAYKKVLAINLVGTFDCIRLAATAMSRNEYTDTGERGAIVNMTSVAAFDGQIGQAAYSSSKGGVVGLTLPVARDLSAAGIRVNTVAPGLIDTPIYGEGEASEEFKAKLGQSVLFPHRLGKPEELASMVLELLTNSYMNAEVVRVDGGIRMPPK</sequence>
<dbReference type="PANTHER" id="PTHR43658:SF8">
    <property type="entry name" value="17-BETA-HYDROXYSTEROID DEHYDROGENASE 14-RELATED"/>
    <property type="match status" value="1"/>
</dbReference>
<dbReference type="EMBL" id="AP022620">
    <property type="protein sequence ID" value="BBZ75972.1"/>
    <property type="molecule type" value="Genomic_DNA"/>
</dbReference>
<dbReference type="PANTHER" id="PTHR43658">
    <property type="entry name" value="SHORT-CHAIN DEHYDROGENASE/REDUCTASE"/>
    <property type="match status" value="1"/>
</dbReference>
<dbReference type="SUPFAM" id="SSF51735">
    <property type="entry name" value="NAD(P)-binding Rossmann-fold domains"/>
    <property type="match status" value="1"/>
</dbReference>
<comment type="similarity">
    <text evidence="1 3">Belongs to the short-chain dehydrogenases/reductases (SDR) family.</text>
</comment>
<protein>
    <submittedName>
        <fullName evidence="4">3-hydroxyacyl-CoA dehydrogenase</fullName>
    </submittedName>
</protein>
<organism evidence="4 5">
    <name type="scientific">Mycolicibacterium anyangense</name>
    <dbReference type="NCBI Taxonomy" id="1431246"/>
    <lineage>
        <taxon>Bacteria</taxon>
        <taxon>Bacillati</taxon>
        <taxon>Actinomycetota</taxon>
        <taxon>Actinomycetes</taxon>
        <taxon>Mycobacteriales</taxon>
        <taxon>Mycobacteriaceae</taxon>
        <taxon>Mycolicibacterium</taxon>
    </lineage>
</organism>
<dbReference type="KEGG" id="many:MANY_13090"/>
<dbReference type="Pfam" id="PF00106">
    <property type="entry name" value="adh_short"/>
    <property type="match status" value="1"/>
</dbReference>
<dbReference type="AlphaFoldDB" id="A0A6N4W7G5"/>
<dbReference type="PRINTS" id="PR00080">
    <property type="entry name" value="SDRFAMILY"/>
</dbReference>
<dbReference type="PRINTS" id="PR00081">
    <property type="entry name" value="GDHRDH"/>
</dbReference>
<evidence type="ECO:0000256" key="2">
    <source>
        <dbReference type="ARBA" id="ARBA00023002"/>
    </source>
</evidence>
<dbReference type="RefSeq" id="WP_163803510.1">
    <property type="nucleotide sequence ID" value="NZ_AP022620.1"/>
</dbReference>
<keyword evidence="5" id="KW-1185">Reference proteome</keyword>
<name>A0A6N4W7G5_9MYCO</name>
<dbReference type="FunFam" id="3.40.50.720:FF:000084">
    <property type="entry name" value="Short-chain dehydrogenase reductase"/>
    <property type="match status" value="1"/>
</dbReference>
<proteinExistence type="inferred from homology"/>